<protein>
    <submittedName>
        <fullName evidence="2">PHP domain-containing protein</fullName>
    </submittedName>
</protein>
<dbReference type="Pfam" id="PF02811">
    <property type="entry name" value="PHP"/>
    <property type="match status" value="1"/>
</dbReference>
<dbReference type="PANTHER" id="PTHR42924:SF3">
    <property type="entry name" value="POLYMERASE_HISTIDINOL PHOSPHATASE N-TERMINAL DOMAIN-CONTAINING PROTEIN"/>
    <property type="match status" value="1"/>
</dbReference>
<dbReference type="PANTHER" id="PTHR42924">
    <property type="entry name" value="EXONUCLEASE"/>
    <property type="match status" value="1"/>
</dbReference>
<dbReference type="SMART" id="SM00481">
    <property type="entry name" value="POLIIIAc"/>
    <property type="match status" value="1"/>
</dbReference>
<keyword evidence="3" id="KW-1185">Reference proteome</keyword>
<dbReference type="CDD" id="cd07438">
    <property type="entry name" value="PHP_HisPPase_AMP"/>
    <property type="match status" value="1"/>
</dbReference>
<dbReference type="InterPro" id="IPR004013">
    <property type="entry name" value="PHP_dom"/>
</dbReference>
<evidence type="ECO:0000313" key="3">
    <source>
        <dbReference type="Proteomes" id="UP001596189"/>
    </source>
</evidence>
<sequence>MLIDLHTHSAVSDGTQSPADVVTSAARAGIDVLALTDHDTTAGWTSAGDQAVREGIRLVPGMEISSTADGISVHLLSYLHDPTDPALSDVVERTRNSRLTRAERMVELLSRDVDITWDDVRSQVADGGSVGRPHIADALVARGVVRDRTEAFDGLLSARAGYYVRHYAPDAVEAVRLVVAAGGVPVMAHPMAHLRGWVVEDDVIAELAGAGLVGLEVYHRDNDEAAREHLLGLCRELGLLVTGSSDYHGTGKPNRLGENSTEPHVLAEIEARATGTAVVG</sequence>
<dbReference type="InterPro" id="IPR003141">
    <property type="entry name" value="Pol/His_phosphatase_N"/>
</dbReference>
<gene>
    <name evidence="2" type="ORF">ACFQDO_14190</name>
</gene>
<proteinExistence type="predicted"/>
<evidence type="ECO:0000313" key="2">
    <source>
        <dbReference type="EMBL" id="MFC6008283.1"/>
    </source>
</evidence>
<reference evidence="3" key="1">
    <citation type="journal article" date="2019" name="Int. J. Syst. Evol. Microbiol.">
        <title>The Global Catalogue of Microorganisms (GCM) 10K type strain sequencing project: providing services to taxonomists for standard genome sequencing and annotation.</title>
        <authorList>
            <consortium name="The Broad Institute Genomics Platform"/>
            <consortium name="The Broad Institute Genome Sequencing Center for Infectious Disease"/>
            <person name="Wu L."/>
            <person name="Ma J."/>
        </authorList>
    </citation>
    <scope>NUCLEOTIDE SEQUENCE [LARGE SCALE GENOMIC DNA]</scope>
    <source>
        <strain evidence="3">KACC 14249</strain>
    </source>
</reference>
<comment type="caution">
    <text evidence="2">The sequence shown here is derived from an EMBL/GenBank/DDBJ whole genome shotgun (WGS) entry which is preliminary data.</text>
</comment>
<dbReference type="EMBL" id="JBHSRD010000004">
    <property type="protein sequence ID" value="MFC6008283.1"/>
    <property type="molecule type" value="Genomic_DNA"/>
</dbReference>
<dbReference type="InterPro" id="IPR052018">
    <property type="entry name" value="PHP_domain"/>
</dbReference>
<evidence type="ECO:0000259" key="1">
    <source>
        <dbReference type="SMART" id="SM00481"/>
    </source>
</evidence>
<dbReference type="RefSeq" id="WP_345715024.1">
    <property type="nucleotide sequence ID" value="NZ_BAABFP010000002.1"/>
</dbReference>
<accession>A0ABW1JHX9</accession>
<feature type="domain" description="Polymerase/histidinol phosphatase N-terminal" evidence="1">
    <location>
        <begin position="3"/>
        <end position="68"/>
    </location>
</feature>
<dbReference type="SUPFAM" id="SSF89550">
    <property type="entry name" value="PHP domain-like"/>
    <property type="match status" value="1"/>
</dbReference>
<organism evidence="2 3">
    <name type="scientific">Angustibacter luteus</name>
    <dbReference type="NCBI Taxonomy" id="658456"/>
    <lineage>
        <taxon>Bacteria</taxon>
        <taxon>Bacillati</taxon>
        <taxon>Actinomycetota</taxon>
        <taxon>Actinomycetes</taxon>
        <taxon>Kineosporiales</taxon>
        <taxon>Kineosporiaceae</taxon>
    </lineage>
</organism>
<name>A0ABW1JHX9_9ACTN</name>
<dbReference type="Gene3D" id="1.10.150.650">
    <property type="match status" value="1"/>
</dbReference>
<dbReference type="InterPro" id="IPR016195">
    <property type="entry name" value="Pol/histidinol_Pase-like"/>
</dbReference>
<dbReference type="Gene3D" id="3.20.20.140">
    <property type="entry name" value="Metal-dependent hydrolases"/>
    <property type="match status" value="1"/>
</dbReference>
<dbReference type="Proteomes" id="UP001596189">
    <property type="component" value="Unassembled WGS sequence"/>
</dbReference>